<dbReference type="Proteomes" id="UP000001351">
    <property type="component" value="Chromosome"/>
</dbReference>
<dbReference type="Proteomes" id="UP000032702">
    <property type="component" value="Unassembled WGS sequence"/>
</dbReference>
<reference evidence="2 4" key="2">
    <citation type="journal article" date="2011" name="Mol. Biol. Evol.">
        <title>Comparative genomic analysis of fruiting body formation in Myxococcales.</title>
        <authorList>
            <person name="Huntley S."/>
            <person name="Hamann N."/>
            <person name="Wegener-Feldbrugge S."/>
            <person name="Treuner-Lange A."/>
            <person name="Kube M."/>
            <person name="Reinhardt R."/>
            <person name="Klages S."/>
            <person name="Muller R."/>
            <person name="Ronning C.M."/>
            <person name="Nierman W.C."/>
            <person name="Sogaard-Andersen L."/>
        </authorList>
    </citation>
    <scope>NUCLEOTIDE SEQUENCE [LARGE SCALE GENOMIC DNA]</scope>
    <source>
        <strain evidence="2 4">DW4/3-1</strain>
    </source>
</reference>
<evidence type="ECO:0000313" key="3">
    <source>
        <dbReference type="EMBL" id="EAU65146.1"/>
    </source>
</evidence>
<dbReference type="RefSeq" id="WP_002615610.1">
    <property type="nucleotide sequence ID" value="NC_014623.1"/>
</dbReference>
<keyword evidence="1" id="KW-1133">Transmembrane helix</keyword>
<keyword evidence="4" id="KW-1185">Reference proteome</keyword>
<feature type="transmembrane region" description="Helical" evidence="1">
    <location>
        <begin position="118"/>
        <end position="137"/>
    </location>
</feature>
<organism evidence="3 5">
    <name type="scientific">Stigmatella aurantiaca (strain DW4/3-1)</name>
    <dbReference type="NCBI Taxonomy" id="378806"/>
    <lineage>
        <taxon>Bacteria</taxon>
        <taxon>Pseudomonadati</taxon>
        <taxon>Myxococcota</taxon>
        <taxon>Myxococcia</taxon>
        <taxon>Myxococcales</taxon>
        <taxon>Cystobacterineae</taxon>
        <taxon>Archangiaceae</taxon>
        <taxon>Stigmatella</taxon>
    </lineage>
</organism>
<evidence type="ECO:0000256" key="1">
    <source>
        <dbReference type="SAM" id="Phobius"/>
    </source>
</evidence>
<dbReference type="EMBL" id="CP002271">
    <property type="protein sequence ID" value="ADO70670.1"/>
    <property type="molecule type" value="Genomic_DNA"/>
</dbReference>
<dbReference type="HOGENOM" id="CLU_536263_0_0_7"/>
<protein>
    <submittedName>
        <fullName evidence="3">Uncharacterized protein</fullName>
    </submittedName>
</protein>
<reference evidence="3 5" key="1">
    <citation type="submission" date="2006-04" db="EMBL/GenBank/DDBJ databases">
        <authorList>
            <person name="Nierman W.C."/>
        </authorList>
    </citation>
    <scope>NUCLEOTIDE SEQUENCE [LARGE SCALE GENOMIC DNA]</scope>
    <source>
        <strain evidence="3 5">DW4/3-1</strain>
    </source>
</reference>
<feature type="transmembrane region" description="Helical" evidence="1">
    <location>
        <begin position="292"/>
        <end position="312"/>
    </location>
</feature>
<keyword evidence="1" id="KW-0812">Transmembrane</keyword>
<dbReference type="EMBL" id="AAMD01000091">
    <property type="protein sequence ID" value="EAU65146.1"/>
    <property type="molecule type" value="Genomic_DNA"/>
</dbReference>
<evidence type="ECO:0000313" key="4">
    <source>
        <dbReference type="Proteomes" id="UP000001351"/>
    </source>
</evidence>
<keyword evidence="1" id="KW-0472">Membrane</keyword>
<feature type="transmembrane region" description="Helical" evidence="1">
    <location>
        <begin position="35"/>
        <end position="59"/>
    </location>
</feature>
<feature type="transmembrane region" description="Helical" evidence="1">
    <location>
        <begin position="79"/>
        <end position="106"/>
    </location>
</feature>
<feature type="transmembrane region" description="Helical" evidence="1">
    <location>
        <begin position="236"/>
        <end position="253"/>
    </location>
</feature>
<sequence>MGSPSYCAQAALLPVEPERGAVGENRIGPMHNYPLFRTCFAALLLADLASFTPFFGTFFGKDYHGGVFMAGRVSRALTWALWFAASVGLMVGFHPLASALILLVVLRWWYVDSQWFGLFLSGGAVGMVSYLLTTYVALTEFSLFLDPSGRLTSDVGWVLRIDFAAVLLCAGFYKVLTGYLQGEGTEYGLTNPAWGRFHALLRRLPPRSPIWRLLDLAGVGGELAAGVLLLSAATQTWGALLCIAMFCFITTTLRLGRIGLMMICASLLFLPEMMGAPPILPTAPLEGAALALHYALFAYVGALVLIKLMQYINLFTHTRLPPPFQIILQILSVLLAVQTWRLFTGDFTNFFVRISALGPAGEEWLLHEEFTYALRDWRLPWLKWRFSHVTESVVLAAAFMGFKYPHSPRAATEENLRRLAHTLARESDQQIRYEYVAIAKAEKSFDYIPLSRFLVELRTGTVTEEPIVHPIDERLRTEFGPRPDHQGFGLHWWLARRRRAVLGSSSSA</sequence>
<name>Q08XG4_STIAD</name>
<evidence type="ECO:0000313" key="5">
    <source>
        <dbReference type="Proteomes" id="UP000032702"/>
    </source>
</evidence>
<feature type="transmembrane region" description="Helical" evidence="1">
    <location>
        <begin position="260"/>
        <end position="280"/>
    </location>
</feature>
<accession>Q08XG4</accession>
<proteinExistence type="predicted"/>
<dbReference type="KEGG" id="sur:STAUR_2878"/>
<gene>
    <name evidence="2" type="ordered locus">STAUR_2878</name>
    <name evidence="3" type="ORF">STIAU_4187</name>
</gene>
<evidence type="ECO:0000313" key="2">
    <source>
        <dbReference type="EMBL" id="ADO70670.1"/>
    </source>
</evidence>
<dbReference type="AlphaFoldDB" id="Q08XG4"/>